<reference evidence="8 9" key="1">
    <citation type="submission" date="2016-10" db="EMBL/GenBank/DDBJ databases">
        <authorList>
            <person name="de Groot N.N."/>
        </authorList>
    </citation>
    <scope>NUCLEOTIDE SEQUENCE [LARGE SCALE GENOMIC DNA]</scope>
    <source>
        <strain evidence="8 9">MT12</strain>
    </source>
</reference>
<dbReference type="RefSeq" id="WP_092114616.1">
    <property type="nucleotide sequence ID" value="NZ_FNTH01000001.1"/>
</dbReference>
<accession>A0A1H4PWQ4</accession>
<dbReference type="OrthoDB" id="9815357at2"/>
<protein>
    <submittedName>
        <fullName evidence="8">Outer membrane immunogenic protein</fullName>
    </submittedName>
</protein>
<keyword evidence="4" id="KW-0998">Cell outer membrane</keyword>
<proteinExistence type="inferred from homology"/>
<dbReference type="PANTHER" id="PTHR34001:SF3">
    <property type="entry name" value="BLL7405 PROTEIN"/>
    <property type="match status" value="1"/>
</dbReference>
<evidence type="ECO:0000256" key="1">
    <source>
        <dbReference type="ARBA" id="ARBA00004442"/>
    </source>
</evidence>
<dbReference type="AlphaFoldDB" id="A0A1H4PWQ4"/>
<gene>
    <name evidence="8" type="ORF">SAMN05444164_1071</name>
</gene>
<evidence type="ECO:0000313" key="8">
    <source>
        <dbReference type="EMBL" id="SEC11816.1"/>
    </source>
</evidence>
<comment type="similarity">
    <text evidence="5">Belongs to the Omp25/RopB family.</text>
</comment>
<dbReference type="InterPro" id="IPR051692">
    <property type="entry name" value="OMP-like"/>
</dbReference>
<sequence length="244" mass="25571">MKKILLVTASLLALSATAASAADLAARPYTKAPPPMVAAVYDWTGFYIGINGGWGQSHDNRSVDGFGQAGSYDANGGTVGGQVGYRWQTGGWVWGLEAQGNWADFSGSTGNLLVPGGTVRSKTDAFGLFTGQIGYAWNNVLLYAKGGAAVTDRNYQFLAPGGALASSTGYDTRWSPTVGVGLEFAFTQGWSLGVEYNHIFEDTHGATFVTPAGVGVTGFHTGGDTDMVLGRLNYKFGGPIIARY</sequence>
<dbReference type="GO" id="GO:0009279">
    <property type="term" value="C:cell outer membrane"/>
    <property type="evidence" value="ECO:0007669"/>
    <property type="project" value="UniProtKB-SubCell"/>
</dbReference>
<evidence type="ECO:0000256" key="4">
    <source>
        <dbReference type="ARBA" id="ARBA00023237"/>
    </source>
</evidence>
<feature type="signal peptide" evidence="6">
    <location>
        <begin position="1"/>
        <end position="21"/>
    </location>
</feature>
<organism evidence="8 9">
    <name type="scientific">Bradyrhizobium erythrophlei</name>
    <dbReference type="NCBI Taxonomy" id="1437360"/>
    <lineage>
        <taxon>Bacteria</taxon>
        <taxon>Pseudomonadati</taxon>
        <taxon>Pseudomonadota</taxon>
        <taxon>Alphaproteobacteria</taxon>
        <taxon>Hyphomicrobiales</taxon>
        <taxon>Nitrobacteraceae</taxon>
        <taxon>Bradyrhizobium</taxon>
    </lineage>
</organism>
<dbReference type="Pfam" id="PF13505">
    <property type="entry name" value="OMP_b-brl"/>
    <property type="match status" value="1"/>
</dbReference>
<dbReference type="InterPro" id="IPR011250">
    <property type="entry name" value="OMP/PagP_B-barrel"/>
</dbReference>
<evidence type="ECO:0000256" key="3">
    <source>
        <dbReference type="ARBA" id="ARBA00023136"/>
    </source>
</evidence>
<dbReference type="InterPro" id="IPR027385">
    <property type="entry name" value="Beta-barrel_OMP"/>
</dbReference>
<comment type="subcellular location">
    <subcellularLocation>
        <location evidence="1">Cell outer membrane</location>
    </subcellularLocation>
</comment>
<feature type="domain" description="Outer membrane protein beta-barrel" evidence="7">
    <location>
        <begin position="10"/>
        <end position="201"/>
    </location>
</feature>
<name>A0A1H4PWQ4_9BRAD</name>
<feature type="chain" id="PRO_5011656555" evidence="6">
    <location>
        <begin position="22"/>
        <end position="244"/>
    </location>
</feature>
<evidence type="ECO:0000256" key="2">
    <source>
        <dbReference type="ARBA" id="ARBA00022729"/>
    </source>
</evidence>
<dbReference type="Gene3D" id="2.40.160.20">
    <property type="match status" value="1"/>
</dbReference>
<evidence type="ECO:0000259" key="7">
    <source>
        <dbReference type="Pfam" id="PF13505"/>
    </source>
</evidence>
<evidence type="ECO:0000256" key="6">
    <source>
        <dbReference type="SAM" id="SignalP"/>
    </source>
</evidence>
<keyword evidence="3" id="KW-0472">Membrane</keyword>
<dbReference type="Proteomes" id="UP000198992">
    <property type="component" value="Unassembled WGS sequence"/>
</dbReference>
<dbReference type="EMBL" id="FNTH01000001">
    <property type="protein sequence ID" value="SEC11816.1"/>
    <property type="molecule type" value="Genomic_DNA"/>
</dbReference>
<dbReference type="SUPFAM" id="SSF56925">
    <property type="entry name" value="OMPA-like"/>
    <property type="match status" value="1"/>
</dbReference>
<evidence type="ECO:0000256" key="5">
    <source>
        <dbReference type="ARBA" id="ARBA00038306"/>
    </source>
</evidence>
<keyword evidence="2 6" id="KW-0732">Signal</keyword>
<dbReference type="PANTHER" id="PTHR34001">
    <property type="entry name" value="BLL7405 PROTEIN"/>
    <property type="match status" value="1"/>
</dbReference>
<evidence type="ECO:0000313" key="9">
    <source>
        <dbReference type="Proteomes" id="UP000198992"/>
    </source>
</evidence>